<dbReference type="EMBL" id="DVGZ01000100">
    <property type="protein sequence ID" value="HIR47807.1"/>
    <property type="molecule type" value="Genomic_DNA"/>
</dbReference>
<name>A0A9D1DF21_9FIRM</name>
<reference evidence="1" key="1">
    <citation type="submission" date="2020-10" db="EMBL/GenBank/DDBJ databases">
        <authorList>
            <person name="Gilroy R."/>
        </authorList>
    </citation>
    <scope>NUCLEOTIDE SEQUENCE</scope>
    <source>
        <strain evidence="1">ChiSxjej1B13-7958</strain>
    </source>
</reference>
<gene>
    <name evidence="1" type="ORF">IAB89_09185</name>
</gene>
<comment type="caution">
    <text evidence="1">The sequence shown here is derived from an EMBL/GenBank/DDBJ whole genome shotgun (WGS) entry which is preliminary data.</text>
</comment>
<evidence type="ECO:0000313" key="2">
    <source>
        <dbReference type="Proteomes" id="UP000824242"/>
    </source>
</evidence>
<protein>
    <submittedName>
        <fullName evidence="1">Uncharacterized protein</fullName>
    </submittedName>
</protein>
<sequence>MAEVERQLAIVTNSCCEFSGHGRPIFILFLRLVSGMDKGKNLQKTYPYGEELPDYLRRDLLRLSCPVSSPKDLPFLKDKLRGVMVRIALEDGKILINDYFGRGDPNKYQ</sequence>
<accession>A0A9D1DF21</accession>
<reference evidence="1" key="2">
    <citation type="journal article" date="2021" name="PeerJ">
        <title>Extensive microbial diversity within the chicken gut microbiome revealed by metagenomics and culture.</title>
        <authorList>
            <person name="Gilroy R."/>
            <person name="Ravi A."/>
            <person name="Getino M."/>
            <person name="Pursley I."/>
            <person name="Horton D.L."/>
            <person name="Alikhan N.F."/>
            <person name="Baker D."/>
            <person name="Gharbi K."/>
            <person name="Hall N."/>
            <person name="Watson M."/>
            <person name="Adriaenssens E.M."/>
            <person name="Foster-Nyarko E."/>
            <person name="Jarju S."/>
            <person name="Secka A."/>
            <person name="Antonio M."/>
            <person name="Oren A."/>
            <person name="Chaudhuri R.R."/>
            <person name="La Ragione R."/>
            <person name="Hildebrand F."/>
            <person name="Pallen M.J."/>
        </authorList>
    </citation>
    <scope>NUCLEOTIDE SEQUENCE</scope>
    <source>
        <strain evidence="1">ChiSxjej1B13-7958</strain>
    </source>
</reference>
<dbReference type="AlphaFoldDB" id="A0A9D1DF21"/>
<organism evidence="1 2">
    <name type="scientific">Candidatus Caccousia avicola</name>
    <dbReference type="NCBI Taxonomy" id="2840721"/>
    <lineage>
        <taxon>Bacteria</taxon>
        <taxon>Bacillati</taxon>
        <taxon>Bacillota</taxon>
        <taxon>Clostridia</taxon>
        <taxon>Eubacteriales</taxon>
        <taxon>Oscillospiraceae</taxon>
        <taxon>Oscillospiraceae incertae sedis</taxon>
        <taxon>Candidatus Caccousia</taxon>
    </lineage>
</organism>
<proteinExistence type="predicted"/>
<dbReference type="Proteomes" id="UP000824242">
    <property type="component" value="Unassembled WGS sequence"/>
</dbReference>
<evidence type="ECO:0000313" key="1">
    <source>
        <dbReference type="EMBL" id="HIR47807.1"/>
    </source>
</evidence>